<dbReference type="InterPro" id="IPR027417">
    <property type="entry name" value="P-loop_NTPase"/>
</dbReference>
<evidence type="ECO:0000313" key="7">
    <source>
        <dbReference type="EMBL" id="VYU43885.1"/>
    </source>
</evidence>
<dbReference type="InterPro" id="IPR051539">
    <property type="entry name" value="T4SS-coupling_protein"/>
</dbReference>
<dbReference type="Pfam" id="PF02534">
    <property type="entry name" value="T4SS-DNA_transf"/>
    <property type="match status" value="1"/>
</dbReference>
<name>A0A6N3EUH3_EUBLI</name>
<gene>
    <name evidence="7" type="primary">traG</name>
    <name evidence="7" type="ORF">ELLFYP34_00146</name>
</gene>
<evidence type="ECO:0000256" key="3">
    <source>
        <dbReference type="ARBA" id="ARBA00022475"/>
    </source>
</evidence>
<dbReference type="AlphaFoldDB" id="A0A6N3EUH3"/>
<dbReference type="GO" id="GO:0005886">
    <property type="term" value="C:plasma membrane"/>
    <property type="evidence" value="ECO:0007669"/>
    <property type="project" value="UniProtKB-SubCell"/>
</dbReference>
<comment type="similarity">
    <text evidence="2">Belongs to the VirD4/TraG family.</text>
</comment>
<evidence type="ECO:0000256" key="5">
    <source>
        <dbReference type="ARBA" id="ARBA00022989"/>
    </source>
</evidence>
<keyword evidence="3" id="KW-1003">Cell membrane</keyword>
<dbReference type="Gene3D" id="3.40.50.300">
    <property type="entry name" value="P-loop containing nucleotide triphosphate hydrolases"/>
    <property type="match status" value="1"/>
</dbReference>
<keyword evidence="4" id="KW-0812">Transmembrane</keyword>
<organism evidence="7">
    <name type="scientific">Eubacterium limosum</name>
    <dbReference type="NCBI Taxonomy" id="1736"/>
    <lineage>
        <taxon>Bacteria</taxon>
        <taxon>Bacillati</taxon>
        <taxon>Bacillota</taxon>
        <taxon>Clostridia</taxon>
        <taxon>Eubacteriales</taxon>
        <taxon>Eubacteriaceae</taxon>
        <taxon>Eubacterium</taxon>
    </lineage>
</organism>
<dbReference type="InterPro" id="IPR003688">
    <property type="entry name" value="TraG/VirD4"/>
</dbReference>
<dbReference type="EMBL" id="CACRTR010000012">
    <property type="protein sequence ID" value="VYU43885.1"/>
    <property type="molecule type" value="Genomic_DNA"/>
</dbReference>
<dbReference type="PANTHER" id="PTHR37937:SF1">
    <property type="entry name" value="CONJUGATIVE TRANSFER: DNA TRANSPORT"/>
    <property type="match status" value="1"/>
</dbReference>
<dbReference type="CDD" id="cd01127">
    <property type="entry name" value="TrwB_TraG_TraD_VirD4"/>
    <property type="match status" value="1"/>
</dbReference>
<keyword evidence="5" id="KW-1133">Transmembrane helix</keyword>
<sequence length="596" mass="67773">MSNVNLKKLILPNLPYLLFVYLFDKVGQAARLAPGADFSAKVLHIGDGFTAAFSSFAPSFDPVDMLVGVAGAVLIRLIVYFKGKNAKKYRKNVEYGSARWGNAEDIKPYVDPVFENNILLTQTERLMMSSRPKLPKYARNKNVLVIGGSGSGKTRFFVKPNLMQMHSSYVVTDPKGTVLVECGKLLQRGGYHIKVLNTINFKKSMRYNPFAYIRSEKDILKLVNTLIANTKGDGEKSGEDFWVKAERLFYCALIGYIWYEAPEEEKNFTTLLDMINASEAREDDPEFQSPVDLMFERLEEKDPEHFAVKQYKKFLLSAGKTRSSILVSCGARLAPFDIRELRELMETDEMELDTIGDRKTALFVIISDTDDTFNFVVSILYTQLFNLLCDKADDVYGGRLPVHVRCLLDEFANIGQIPKFEKLIATIRSREISACIILQSQSQLKAIYKDNADTIVGNCDTTLFLGGKEKTTLKEISEILGKETIDSFNTSENRGREVSHGLNYQKLGKELMTQDEIAVMDGGKCIMQLRGVRPFFSEKYDITKHPKYKYLSDFDKKNAFDMEKHLHRRPAIVKPDEVFDYYEIDAAELQEDTENE</sequence>
<dbReference type="NCBIfam" id="NF045973">
    <property type="entry name" value="conju_CD1115"/>
    <property type="match status" value="1"/>
</dbReference>
<reference evidence="7" key="1">
    <citation type="submission" date="2019-11" db="EMBL/GenBank/DDBJ databases">
        <authorList>
            <person name="Feng L."/>
        </authorList>
    </citation>
    <scope>NUCLEOTIDE SEQUENCE</scope>
    <source>
        <strain evidence="7">ElimosumLFYP34</strain>
    </source>
</reference>
<dbReference type="SUPFAM" id="SSF52540">
    <property type="entry name" value="P-loop containing nucleoside triphosphate hydrolases"/>
    <property type="match status" value="1"/>
</dbReference>
<keyword evidence="6" id="KW-0472">Membrane</keyword>
<proteinExistence type="inferred from homology"/>
<evidence type="ECO:0000256" key="4">
    <source>
        <dbReference type="ARBA" id="ARBA00022692"/>
    </source>
</evidence>
<dbReference type="PANTHER" id="PTHR37937">
    <property type="entry name" value="CONJUGATIVE TRANSFER: DNA TRANSPORT"/>
    <property type="match status" value="1"/>
</dbReference>
<comment type="subcellular location">
    <subcellularLocation>
        <location evidence="1">Cell membrane</location>
        <topology evidence="1">Multi-pass membrane protein</topology>
    </subcellularLocation>
</comment>
<protein>
    <submittedName>
        <fullName evidence="7">Conjugal transfer protein TraG</fullName>
    </submittedName>
</protein>
<evidence type="ECO:0000256" key="2">
    <source>
        <dbReference type="ARBA" id="ARBA00008806"/>
    </source>
</evidence>
<evidence type="ECO:0000256" key="6">
    <source>
        <dbReference type="ARBA" id="ARBA00023136"/>
    </source>
</evidence>
<accession>A0A6N3EUH3</accession>
<evidence type="ECO:0000256" key="1">
    <source>
        <dbReference type="ARBA" id="ARBA00004651"/>
    </source>
</evidence>